<dbReference type="NCBIfam" id="TIGR00254">
    <property type="entry name" value="GGDEF"/>
    <property type="match status" value="1"/>
</dbReference>
<dbReference type="CDD" id="cd01948">
    <property type="entry name" value="EAL"/>
    <property type="match status" value="1"/>
</dbReference>
<keyword evidence="1" id="KW-0472">Membrane</keyword>
<dbReference type="CDD" id="cd01949">
    <property type="entry name" value="GGDEF"/>
    <property type="match status" value="1"/>
</dbReference>
<dbReference type="Proteomes" id="UP001368500">
    <property type="component" value="Unassembled WGS sequence"/>
</dbReference>
<dbReference type="Gene3D" id="3.30.70.270">
    <property type="match status" value="1"/>
</dbReference>
<accession>A0ABU9BFB5</accession>
<sequence length="854" mass="92480">MCAGLRVGLLAGLLWAIGGLLLAAHAAAGAPLRDEPAIDLAGPAEALPLVERMQVLRRPYDDVQDPGLLLRQTGWLPATVAHRNASWQPSTIWLTARFTNRGSQPLQRHLVLTPWRVQRVAMSWRPDDASAPWTTVAGGRDALARMARTESAEPRLTLTLAPGQTVRVLVRLQDLTVPTTQLTAWAPAAWQRAQTLDLIGQSGMLLLAGLIFGLLALSRERGLILLGTWFGVCVGFEQVFNGMLLVWLWPAVFAPLSVSLIAVFGALGTALFAWITQVLLRLPPREPLTAILLGHALLTVAVATLAFFTEDHARVRLAVSSLALIGLLWWPVVVWRQRARVPADRAGVRRALVLSWAVVVLYALIARGGPKTAGLQVLRELLRLDVLSIGCVIVVQLAARRRQRRLEHGRMHDLAYQDSLTLLPNRLAASQFLGAALQALDQGRHAGLGVLYLDLDGFKQINDTHGHAVGDRLLCAFADRLRELVMPGDLAARLAGDEFIVVLPAREAEAVRAIALHMDRALREPYTIDGVVLHAGGSIGLACAPAHGRDAETLMRHADTALYAAKRDGTRQVREYEPRMSLALAEQQALREALHEALRTEAFELHYQPQRRLSDGRVTGVEALLRWRRADATLIAPGRFLAVAEECGLLAEIGTWALRQACRQAVGWGDLTVCVNVSAPQLRSGRLLDEVRDALQRSGLPAQRLELDLTEASLAALSPESQAQLPQLRALGVRLAIDDFGAGHASLACLQRFAVDRLKIDHGCVAALEQGAGGQQAALLVSLLQVARRFGLQTVAERVESAAGCQRLIELGCDCVQGHAVAMPMPAARVASWLLQAPSGWATLQLGAGTAGRS</sequence>
<feature type="transmembrane region" description="Helical" evidence="1">
    <location>
        <begin position="347"/>
        <end position="369"/>
    </location>
</feature>
<feature type="transmembrane region" description="Helical" evidence="1">
    <location>
        <begin position="315"/>
        <end position="335"/>
    </location>
</feature>
<feature type="transmembrane region" description="Helical" evidence="1">
    <location>
        <begin position="288"/>
        <end position="309"/>
    </location>
</feature>
<dbReference type="SMART" id="SM00052">
    <property type="entry name" value="EAL"/>
    <property type="match status" value="1"/>
</dbReference>
<evidence type="ECO:0000256" key="1">
    <source>
        <dbReference type="SAM" id="Phobius"/>
    </source>
</evidence>
<name>A0ABU9BFB5_9BURK</name>
<dbReference type="Pfam" id="PF00990">
    <property type="entry name" value="GGDEF"/>
    <property type="match status" value="1"/>
</dbReference>
<reference evidence="4 5" key="1">
    <citation type="submission" date="2024-04" db="EMBL/GenBank/DDBJ databases">
        <title>Novel species of the genus Ideonella isolated from streams.</title>
        <authorList>
            <person name="Lu H."/>
        </authorList>
    </citation>
    <scope>NUCLEOTIDE SEQUENCE [LARGE SCALE GENOMIC DNA]</scope>
    <source>
        <strain evidence="4 5">BYS139W</strain>
    </source>
</reference>
<feature type="transmembrane region" description="Helical" evidence="1">
    <location>
        <begin position="256"/>
        <end position="276"/>
    </location>
</feature>
<dbReference type="PANTHER" id="PTHR44757:SF2">
    <property type="entry name" value="BIOFILM ARCHITECTURE MAINTENANCE PROTEIN MBAA"/>
    <property type="match status" value="1"/>
</dbReference>
<dbReference type="InterPro" id="IPR001633">
    <property type="entry name" value="EAL_dom"/>
</dbReference>
<dbReference type="InterPro" id="IPR029787">
    <property type="entry name" value="Nucleotide_cyclase"/>
</dbReference>
<feature type="transmembrane region" description="Helical" evidence="1">
    <location>
        <begin position="224"/>
        <end position="250"/>
    </location>
</feature>
<proteinExistence type="predicted"/>
<dbReference type="RefSeq" id="WP_341376413.1">
    <property type="nucleotide sequence ID" value="NZ_JBBUTF010000027.1"/>
</dbReference>
<comment type="caution">
    <text evidence="4">The sequence shown here is derived from an EMBL/GenBank/DDBJ whole genome shotgun (WGS) entry which is preliminary data.</text>
</comment>
<feature type="domain" description="GGDEF" evidence="3">
    <location>
        <begin position="446"/>
        <end position="578"/>
    </location>
</feature>
<dbReference type="Pfam" id="PF07696">
    <property type="entry name" value="7TMR-DISMED2"/>
    <property type="match status" value="1"/>
</dbReference>
<dbReference type="SUPFAM" id="SSF55073">
    <property type="entry name" value="Nucleotide cyclase"/>
    <property type="match status" value="1"/>
</dbReference>
<feature type="transmembrane region" description="Helical" evidence="1">
    <location>
        <begin position="198"/>
        <end position="217"/>
    </location>
</feature>
<dbReference type="Gene3D" id="3.20.20.450">
    <property type="entry name" value="EAL domain"/>
    <property type="match status" value="1"/>
</dbReference>
<dbReference type="EMBL" id="JBBUTF010000027">
    <property type="protein sequence ID" value="MEK8028627.1"/>
    <property type="molecule type" value="Genomic_DNA"/>
</dbReference>
<dbReference type="PROSITE" id="PS50887">
    <property type="entry name" value="GGDEF"/>
    <property type="match status" value="1"/>
</dbReference>
<dbReference type="InterPro" id="IPR000160">
    <property type="entry name" value="GGDEF_dom"/>
</dbReference>
<evidence type="ECO:0000259" key="2">
    <source>
        <dbReference type="PROSITE" id="PS50883"/>
    </source>
</evidence>
<dbReference type="InterPro" id="IPR043128">
    <property type="entry name" value="Rev_trsase/Diguanyl_cyclase"/>
</dbReference>
<dbReference type="InterPro" id="IPR011622">
    <property type="entry name" value="7TMR_DISM_rcpt_extracell_dom2"/>
</dbReference>
<keyword evidence="1" id="KW-0812">Transmembrane</keyword>
<feature type="domain" description="EAL" evidence="2">
    <location>
        <begin position="587"/>
        <end position="838"/>
    </location>
</feature>
<dbReference type="InterPro" id="IPR035919">
    <property type="entry name" value="EAL_sf"/>
</dbReference>
<dbReference type="PANTHER" id="PTHR44757">
    <property type="entry name" value="DIGUANYLATE CYCLASE DGCP"/>
    <property type="match status" value="1"/>
</dbReference>
<evidence type="ECO:0000313" key="4">
    <source>
        <dbReference type="EMBL" id="MEK8028627.1"/>
    </source>
</evidence>
<dbReference type="SUPFAM" id="SSF141868">
    <property type="entry name" value="EAL domain-like"/>
    <property type="match status" value="1"/>
</dbReference>
<dbReference type="InterPro" id="IPR052155">
    <property type="entry name" value="Biofilm_reg_signaling"/>
</dbReference>
<evidence type="ECO:0000313" key="5">
    <source>
        <dbReference type="Proteomes" id="UP001368500"/>
    </source>
</evidence>
<dbReference type="Pfam" id="PF00563">
    <property type="entry name" value="EAL"/>
    <property type="match status" value="1"/>
</dbReference>
<dbReference type="PROSITE" id="PS50883">
    <property type="entry name" value="EAL"/>
    <property type="match status" value="1"/>
</dbReference>
<protein>
    <submittedName>
        <fullName evidence="4">EAL domain-containing protein</fullName>
    </submittedName>
</protein>
<organism evidence="4 5">
    <name type="scientific">Pseudaquabacterium rugosum</name>
    <dbReference type="NCBI Taxonomy" id="2984194"/>
    <lineage>
        <taxon>Bacteria</taxon>
        <taxon>Pseudomonadati</taxon>
        <taxon>Pseudomonadota</taxon>
        <taxon>Betaproteobacteria</taxon>
        <taxon>Burkholderiales</taxon>
        <taxon>Sphaerotilaceae</taxon>
        <taxon>Pseudaquabacterium</taxon>
    </lineage>
</organism>
<evidence type="ECO:0000259" key="3">
    <source>
        <dbReference type="PROSITE" id="PS50887"/>
    </source>
</evidence>
<dbReference type="SMART" id="SM00267">
    <property type="entry name" value="GGDEF"/>
    <property type="match status" value="1"/>
</dbReference>
<keyword evidence="1" id="KW-1133">Transmembrane helix</keyword>
<keyword evidence="5" id="KW-1185">Reference proteome</keyword>
<gene>
    <name evidence="4" type="ORF">AACH11_21925</name>
</gene>